<dbReference type="GO" id="GO:0002161">
    <property type="term" value="F:aminoacyl-tRNA deacylase activity"/>
    <property type="evidence" value="ECO:0007669"/>
    <property type="project" value="TreeGrafter"/>
</dbReference>
<dbReference type="SUPFAM" id="SSF55681">
    <property type="entry name" value="Class II aaRS and biotin synthetases"/>
    <property type="match status" value="1"/>
</dbReference>
<dbReference type="SUPFAM" id="SSF101353">
    <property type="entry name" value="Putative anticodon-binding domain of alanyl-tRNA synthetase (AlaRS)"/>
    <property type="match status" value="1"/>
</dbReference>
<feature type="domain" description="Alanyl-transfer RNA synthetases family profile" evidence="14">
    <location>
        <begin position="2"/>
        <end position="713"/>
    </location>
</feature>
<feature type="domain" description="FHA" evidence="13">
    <location>
        <begin position="546"/>
        <end position="598"/>
    </location>
</feature>
<dbReference type="Gene3D" id="3.30.54.20">
    <property type="match status" value="1"/>
</dbReference>
<evidence type="ECO:0000259" key="14">
    <source>
        <dbReference type="PROSITE" id="PS50860"/>
    </source>
</evidence>
<keyword evidence="10 11" id="KW-0030">Aminoacyl-tRNA synthetase</keyword>
<protein>
    <recommendedName>
        <fullName evidence="11">Alanine--tRNA ligase</fullName>
        <ecNumber evidence="11">6.1.1.7</ecNumber>
    </recommendedName>
    <alternativeName>
        <fullName evidence="11">Alanyl-tRNA synthetase</fullName>
        <shortName evidence="11">AlaRS</shortName>
    </alternativeName>
</protein>
<dbReference type="Pfam" id="PF01411">
    <property type="entry name" value="tRNA-synt_2c"/>
    <property type="match status" value="1"/>
</dbReference>
<dbReference type="InterPro" id="IPR012947">
    <property type="entry name" value="tRNA_SAD"/>
</dbReference>
<dbReference type="FunFam" id="3.30.980.10:FF:000004">
    <property type="entry name" value="Alanine--tRNA ligase, cytoplasmic"/>
    <property type="match status" value="1"/>
</dbReference>
<dbReference type="Pfam" id="PF07973">
    <property type="entry name" value="tRNA_SAD"/>
    <property type="match status" value="1"/>
</dbReference>
<comment type="domain">
    <text evidence="11">Consists of three domains; the N-terminal catalytic domain, the editing domain and the C-terminal C-Ala domain. The editing domain removes incorrectly charged amino acids, while the C-Ala domain, along with tRNA(Ala), serves as a bridge to cooperatively bring together the editing and aminoacylation centers thus stimulating deacylation of misacylated tRNAs.</text>
</comment>
<dbReference type="InterPro" id="IPR023033">
    <property type="entry name" value="Ala_tRNA_ligase_euk/bac"/>
</dbReference>
<dbReference type="GO" id="GO:0006419">
    <property type="term" value="P:alanyl-tRNA aminoacylation"/>
    <property type="evidence" value="ECO:0007669"/>
    <property type="project" value="UniProtKB-UniRule"/>
</dbReference>
<dbReference type="FunFam" id="3.10.310.40:FF:000001">
    <property type="entry name" value="Alanine--tRNA ligase"/>
    <property type="match status" value="1"/>
</dbReference>
<keyword evidence="9 11" id="KW-0648">Protein biosynthesis</keyword>
<dbReference type="Gene3D" id="3.30.980.10">
    <property type="entry name" value="Threonyl-trna Synthetase, Chain A, domain 2"/>
    <property type="match status" value="1"/>
</dbReference>
<comment type="similarity">
    <text evidence="1 11">Belongs to the class-II aminoacyl-tRNA synthetase family.</text>
</comment>
<dbReference type="AlphaFoldDB" id="A0A3E2BN25"/>
<keyword evidence="6 11" id="KW-0862">Zinc</keyword>
<dbReference type="EC" id="6.1.1.7" evidence="11"/>
<dbReference type="PRINTS" id="PR00980">
    <property type="entry name" value="TRNASYNTHALA"/>
</dbReference>
<reference evidence="15 16" key="1">
    <citation type="submission" date="2018-08" db="EMBL/GenBank/DDBJ databases">
        <title>Genome analysis of the thermophilic bacterium of the candidate phylum Aminicenantes from deep subsurface aquifer revealed its physiology and ecological role.</title>
        <authorList>
            <person name="Kadnikov V.V."/>
            <person name="Mardanov A.V."/>
            <person name="Beletsky A.V."/>
            <person name="Karnachuk O.V."/>
            <person name="Ravin N.V."/>
        </authorList>
    </citation>
    <scope>NUCLEOTIDE SEQUENCE [LARGE SCALE GENOMIC DNA]</scope>
    <source>
        <strain evidence="15">BY38</strain>
    </source>
</reference>
<dbReference type="InterPro" id="IPR018164">
    <property type="entry name" value="Ala-tRNA-synth_IIc_N"/>
</dbReference>
<comment type="catalytic activity">
    <reaction evidence="11">
        <text>tRNA(Ala) + L-alanine + ATP = L-alanyl-tRNA(Ala) + AMP + diphosphate</text>
        <dbReference type="Rhea" id="RHEA:12540"/>
        <dbReference type="Rhea" id="RHEA-COMP:9657"/>
        <dbReference type="Rhea" id="RHEA-COMP:9923"/>
        <dbReference type="ChEBI" id="CHEBI:30616"/>
        <dbReference type="ChEBI" id="CHEBI:33019"/>
        <dbReference type="ChEBI" id="CHEBI:57972"/>
        <dbReference type="ChEBI" id="CHEBI:78442"/>
        <dbReference type="ChEBI" id="CHEBI:78497"/>
        <dbReference type="ChEBI" id="CHEBI:456215"/>
        <dbReference type="EC" id="6.1.1.7"/>
    </reaction>
</comment>
<dbReference type="Proteomes" id="UP000257323">
    <property type="component" value="Unassembled WGS sequence"/>
</dbReference>
<evidence type="ECO:0000256" key="2">
    <source>
        <dbReference type="ARBA" id="ARBA00022555"/>
    </source>
</evidence>
<dbReference type="Gene3D" id="3.10.310.40">
    <property type="match status" value="1"/>
</dbReference>
<gene>
    <name evidence="11" type="primary">alaS</name>
    <name evidence="15" type="ORF">OP8BY_2135</name>
</gene>
<feature type="binding site" evidence="11">
    <location>
        <position position="670"/>
    </location>
    <ligand>
        <name>Zn(2+)</name>
        <dbReference type="ChEBI" id="CHEBI:29105"/>
    </ligand>
</feature>
<evidence type="ECO:0000256" key="11">
    <source>
        <dbReference type="HAMAP-Rule" id="MF_00036"/>
    </source>
</evidence>
<name>A0A3E2BN25_9BACT</name>
<sequence length="879" mass="98966">MMKANEIRTAFLEFFEKKGHRVVPSSPLIPKDDPTLLFTNAGMNQFKNIFLGLEKRSYSRATTVQKCLRVSGKHNDLEQVGRTPKHHTFFEMLGNFSFGDYFKREAIAFAWELVTGVYRLPAEKLYITVYQDDDEAFRLWNREIGIPAEKIFRFGKEDNFWAMGETGPCGPCSEIHYDLGEDIEAGSPRDLIASGSYRFVELWNLVFMEFFQDERGQMHPLPRPSIDTGMGLERMAAVLQGRRSNFETDLFSPLIQAIVQETSQEYPTGGETDVWVRIIADHIRAITFLIGDGVTPANEGRGYVLRRLIRRAFRRGNLLGLDKPFLYRLAGTVVDIMKEAYPELMSNLPYISRVCLAEEERFIYTLNSGLRYFEQYAEETLASGGRVIPGDRVFKLYDTFGFPLDLCQELAREKNLEVDEAGFQKELEIQKDRARQSWEGEARFREKSVYQNYQHLKIEPVFYERVEVAETEVLAIIKNGQAVESLKEGESGEVILSVTPFYAEAGGQVGDSGILKSSHFSGMVENTFAPIPGLVVHLVKVLAGELRTGQVVEAVVDAARRKAISRNHTATHLLHAALRQILGDHVRQSGSLVSHQRFRFDFTHFAALSEEEIEKVERLVNEKIRENLPVTVKVTTLEEGLAEGAMAIFEEKYGEKVRLVTVGDFSKELCGGIHVRQSGEIGFFKIISESSVAAGLRRIEAVTGEEAFNYVEALEKQLRQLERLLKVSRKELLTRTEKMLDTLEEREEEIKKLKQKLVQQAGQSPEMAVREVKGIKLVTQKFEGIDIEALRQYADSLKQKIGSGVVVLTSAVDGRVFLVVAVTADLTPRVQANKLIKDIAGIIGGGGGGRPDFAQAGGTRPENIDQALEKSVDLLEKVL</sequence>
<dbReference type="InterPro" id="IPR018162">
    <property type="entry name" value="Ala-tRNA-ligase_IIc_anticod-bd"/>
</dbReference>
<proteinExistence type="inferred from homology"/>
<evidence type="ECO:0000313" key="15">
    <source>
        <dbReference type="EMBL" id="RFT16129.1"/>
    </source>
</evidence>
<dbReference type="PANTHER" id="PTHR11777:SF9">
    <property type="entry name" value="ALANINE--TRNA LIGASE, CYTOPLASMIC"/>
    <property type="match status" value="1"/>
</dbReference>
<dbReference type="GO" id="GO:0004813">
    <property type="term" value="F:alanine-tRNA ligase activity"/>
    <property type="evidence" value="ECO:0007669"/>
    <property type="project" value="UniProtKB-UniRule"/>
</dbReference>
<comment type="caution">
    <text evidence="15">The sequence shown here is derived from an EMBL/GenBank/DDBJ whole genome shotgun (WGS) entry which is preliminary data.</text>
</comment>
<keyword evidence="8 11" id="KW-0694">RNA-binding</keyword>
<keyword evidence="4 11" id="KW-0479">Metal-binding</keyword>
<accession>A0A3E2BN25</accession>
<dbReference type="SUPFAM" id="SSF55186">
    <property type="entry name" value="ThrRS/AlaRS common domain"/>
    <property type="match status" value="1"/>
</dbReference>
<dbReference type="InterPro" id="IPR050058">
    <property type="entry name" value="Ala-tRNA_ligase"/>
</dbReference>
<dbReference type="InterPro" id="IPR003156">
    <property type="entry name" value="DHHA1_dom"/>
</dbReference>
<comment type="subcellular location">
    <subcellularLocation>
        <location evidence="11">Cytoplasm</location>
    </subcellularLocation>
</comment>
<dbReference type="EMBL" id="QUAH01000005">
    <property type="protein sequence ID" value="RFT16129.1"/>
    <property type="molecule type" value="Genomic_DNA"/>
</dbReference>
<dbReference type="InterPro" id="IPR009000">
    <property type="entry name" value="Transl_B-barrel_sf"/>
</dbReference>
<keyword evidence="2 11" id="KW-0820">tRNA-binding</keyword>
<feature type="coiled-coil region" evidence="12">
    <location>
        <begin position="704"/>
        <end position="763"/>
    </location>
</feature>
<evidence type="ECO:0000256" key="5">
    <source>
        <dbReference type="ARBA" id="ARBA00022741"/>
    </source>
</evidence>
<evidence type="ECO:0000256" key="3">
    <source>
        <dbReference type="ARBA" id="ARBA00022598"/>
    </source>
</evidence>
<dbReference type="SUPFAM" id="SSF50447">
    <property type="entry name" value="Translation proteins"/>
    <property type="match status" value="1"/>
</dbReference>
<dbReference type="HAMAP" id="MF_00036_B">
    <property type="entry name" value="Ala_tRNA_synth_B"/>
    <property type="match status" value="1"/>
</dbReference>
<evidence type="ECO:0000256" key="4">
    <source>
        <dbReference type="ARBA" id="ARBA00022723"/>
    </source>
</evidence>
<keyword evidence="3 11" id="KW-0436">Ligase</keyword>
<dbReference type="GO" id="GO:0005524">
    <property type="term" value="F:ATP binding"/>
    <property type="evidence" value="ECO:0007669"/>
    <property type="project" value="UniProtKB-UniRule"/>
</dbReference>
<dbReference type="Gene3D" id="2.40.30.130">
    <property type="match status" value="1"/>
</dbReference>
<dbReference type="Gene3D" id="6.10.250.550">
    <property type="match status" value="1"/>
</dbReference>
<dbReference type="InterPro" id="IPR045864">
    <property type="entry name" value="aa-tRNA-synth_II/BPL/LPL"/>
</dbReference>
<dbReference type="FunFam" id="3.30.54.20:FF:000001">
    <property type="entry name" value="Alanine--tRNA ligase"/>
    <property type="match status" value="1"/>
</dbReference>
<dbReference type="SMART" id="SM00863">
    <property type="entry name" value="tRNA_SAD"/>
    <property type="match status" value="1"/>
</dbReference>
<feature type="binding site" evidence="11">
    <location>
        <position position="674"/>
    </location>
    <ligand>
        <name>Zn(2+)</name>
        <dbReference type="ChEBI" id="CHEBI:29105"/>
    </ligand>
</feature>
<evidence type="ECO:0000256" key="1">
    <source>
        <dbReference type="ARBA" id="ARBA00008226"/>
    </source>
</evidence>
<dbReference type="PROSITE" id="PS50006">
    <property type="entry name" value="FHA_DOMAIN"/>
    <property type="match status" value="1"/>
</dbReference>
<dbReference type="PANTHER" id="PTHR11777">
    <property type="entry name" value="ALANYL-TRNA SYNTHETASE"/>
    <property type="match status" value="1"/>
</dbReference>
<evidence type="ECO:0000256" key="8">
    <source>
        <dbReference type="ARBA" id="ARBA00022884"/>
    </source>
</evidence>
<evidence type="ECO:0000256" key="10">
    <source>
        <dbReference type="ARBA" id="ARBA00023146"/>
    </source>
</evidence>
<evidence type="ECO:0000256" key="7">
    <source>
        <dbReference type="ARBA" id="ARBA00022840"/>
    </source>
</evidence>
<dbReference type="Gene3D" id="3.30.930.10">
    <property type="entry name" value="Bira Bifunctional Protein, Domain 2"/>
    <property type="match status" value="1"/>
</dbReference>
<evidence type="ECO:0000256" key="12">
    <source>
        <dbReference type="SAM" id="Coils"/>
    </source>
</evidence>
<comment type="function">
    <text evidence="11">Catalyzes the attachment of alanine to tRNA(Ala) in a two-step reaction: alanine is first activated by ATP to form Ala-AMP and then transferred to the acceptor end of tRNA(Ala). Also edits incorrectly charged Ser-tRNA(Ala) and Gly-tRNA(Ala) via its editing domain.</text>
</comment>
<dbReference type="InterPro" id="IPR018163">
    <property type="entry name" value="Thr/Ala-tRNA-synth_IIc_edit"/>
</dbReference>
<organism evidence="15 16">
    <name type="scientific">Candidatus Saccharicenans subterraneus</name>
    <dbReference type="NCBI Taxonomy" id="2508984"/>
    <lineage>
        <taxon>Bacteria</taxon>
        <taxon>Candidatus Aminicenantota</taxon>
        <taxon>Candidatus Aminicenantia</taxon>
        <taxon>Candidatus Aminicenantales</taxon>
        <taxon>Candidatus Saccharicenantaceae</taxon>
        <taxon>Candidatus Saccharicenans</taxon>
    </lineage>
</organism>
<dbReference type="Pfam" id="PF02272">
    <property type="entry name" value="DHHA1"/>
    <property type="match status" value="1"/>
</dbReference>
<dbReference type="NCBIfam" id="TIGR00344">
    <property type="entry name" value="alaS"/>
    <property type="match status" value="1"/>
</dbReference>
<keyword evidence="11" id="KW-0963">Cytoplasm</keyword>
<dbReference type="GO" id="GO:0005829">
    <property type="term" value="C:cytosol"/>
    <property type="evidence" value="ECO:0007669"/>
    <property type="project" value="TreeGrafter"/>
</dbReference>
<evidence type="ECO:0000313" key="16">
    <source>
        <dbReference type="Proteomes" id="UP000257323"/>
    </source>
</evidence>
<dbReference type="InterPro" id="IPR002318">
    <property type="entry name" value="Ala-tRNA-lgiase_IIc"/>
</dbReference>
<evidence type="ECO:0000256" key="9">
    <source>
        <dbReference type="ARBA" id="ARBA00022917"/>
    </source>
</evidence>
<keyword evidence="12" id="KW-0175">Coiled coil</keyword>
<dbReference type="InterPro" id="IPR018165">
    <property type="entry name" value="Ala-tRNA-synth_IIc_core"/>
</dbReference>
<keyword evidence="7 11" id="KW-0067">ATP-binding</keyword>
<dbReference type="GO" id="GO:0000049">
    <property type="term" value="F:tRNA binding"/>
    <property type="evidence" value="ECO:0007669"/>
    <property type="project" value="UniProtKB-KW"/>
</dbReference>
<dbReference type="FunFam" id="3.30.930.10:FF:000004">
    <property type="entry name" value="Alanine--tRNA ligase"/>
    <property type="match status" value="1"/>
</dbReference>
<dbReference type="PROSITE" id="PS50860">
    <property type="entry name" value="AA_TRNA_LIGASE_II_ALA"/>
    <property type="match status" value="1"/>
</dbReference>
<dbReference type="GO" id="GO:0008270">
    <property type="term" value="F:zinc ion binding"/>
    <property type="evidence" value="ECO:0007669"/>
    <property type="project" value="UniProtKB-UniRule"/>
</dbReference>
<dbReference type="CDD" id="cd00673">
    <property type="entry name" value="AlaRS_core"/>
    <property type="match status" value="1"/>
</dbReference>
<comment type="cofactor">
    <cofactor evidence="11">
        <name>Zn(2+)</name>
        <dbReference type="ChEBI" id="CHEBI:29105"/>
    </cofactor>
    <text evidence="11">Binds 1 zinc ion per subunit.</text>
</comment>
<evidence type="ECO:0000256" key="6">
    <source>
        <dbReference type="ARBA" id="ARBA00022833"/>
    </source>
</evidence>
<feature type="binding site" evidence="11">
    <location>
        <position position="568"/>
    </location>
    <ligand>
        <name>Zn(2+)</name>
        <dbReference type="ChEBI" id="CHEBI:29105"/>
    </ligand>
</feature>
<dbReference type="InterPro" id="IPR000253">
    <property type="entry name" value="FHA_dom"/>
</dbReference>
<keyword evidence="5 11" id="KW-0547">Nucleotide-binding</keyword>
<evidence type="ECO:0000259" key="13">
    <source>
        <dbReference type="PROSITE" id="PS50006"/>
    </source>
</evidence>
<feature type="binding site" evidence="11">
    <location>
        <position position="572"/>
    </location>
    <ligand>
        <name>Zn(2+)</name>
        <dbReference type="ChEBI" id="CHEBI:29105"/>
    </ligand>
</feature>